<evidence type="ECO:0000313" key="2">
    <source>
        <dbReference type="Proteomes" id="UP000003191"/>
    </source>
</evidence>
<dbReference type="Proteomes" id="UP000003191">
    <property type="component" value="Unassembled WGS sequence"/>
</dbReference>
<evidence type="ECO:0000313" key="1">
    <source>
        <dbReference type="EMBL" id="EFE88912.1"/>
    </source>
</evidence>
<gene>
    <name evidence="1" type="ORF">BIFBRE_04210</name>
</gene>
<dbReference type="AlphaFoldDB" id="D4BQ55"/>
<organism evidence="1 2">
    <name type="scientific">Bifidobacterium breve DSM 20213 = JCM 1192</name>
    <dbReference type="NCBI Taxonomy" id="518634"/>
    <lineage>
        <taxon>Bacteria</taxon>
        <taxon>Bacillati</taxon>
        <taxon>Actinomycetota</taxon>
        <taxon>Actinomycetes</taxon>
        <taxon>Bifidobacteriales</taxon>
        <taxon>Bifidobacteriaceae</taxon>
        <taxon>Bifidobacterium</taxon>
    </lineage>
</organism>
<sequence>MPDAACSGSRRGVTAAAYALHSLFLHMMLRLGSLPFARLYVAREREAFAYLPRFHPSNDLSTLLPAQAHD</sequence>
<protein>
    <submittedName>
        <fullName evidence="1">Uncharacterized protein</fullName>
    </submittedName>
</protein>
<dbReference type="HOGENOM" id="CLU_2749649_0_0_11"/>
<comment type="caution">
    <text evidence="1">The sequence shown here is derived from an EMBL/GenBank/DDBJ whole genome shotgun (WGS) entry which is preliminary data.</text>
</comment>
<proteinExistence type="predicted"/>
<keyword evidence="2" id="KW-1185">Reference proteome</keyword>
<reference evidence="1 2" key="1">
    <citation type="submission" date="2010-02" db="EMBL/GenBank/DDBJ databases">
        <authorList>
            <person name="Weinstock G."/>
            <person name="Sodergren E."/>
            <person name="Clifton S."/>
            <person name="Fulton L."/>
            <person name="Fulton B."/>
            <person name="Courtney L."/>
            <person name="Fronick C."/>
            <person name="Harrison M."/>
            <person name="Strong C."/>
            <person name="Farmer C."/>
            <person name="Delahaunty K."/>
            <person name="Markovic C."/>
            <person name="Hall O."/>
            <person name="Minx P."/>
            <person name="Tomlinson C."/>
            <person name="Mitreva M."/>
            <person name="Nelson J."/>
            <person name="Hou S."/>
            <person name="Wollam A."/>
            <person name="Pepin K.H."/>
            <person name="Johnson M."/>
            <person name="Bhonagiri V."/>
            <person name="Zhang X."/>
            <person name="Suruliraj S."/>
            <person name="Warren W."/>
            <person name="Chinwalla A."/>
            <person name="Mardis E.R."/>
            <person name="Wilson R.K."/>
        </authorList>
    </citation>
    <scope>NUCLEOTIDE SEQUENCE [LARGE SCALE GENOMIC DNA]</scope>
    <source>
        <strain evidence="1 2">DSM 20213</strain>
    </source>
</reference>
<accession>D4BQ55</accession>
<name>D4BQ55_BIFBR</name>
<dbReference type="EMBL" id="ACCG02000010">
    <property type="protein sequence ID" value="EFE88912.1"/>
    <property type="molecule type" value="Genomic_DNA"/>
</dbReference>